<name>I3Y563_THIV6</name>
<sequence>MSLEAHGLRLITHQPEIVAGLLEQHAERQLIEFFQASEYATNEKRALHRQPEAMASAIQSSSCLIGMGRANKYP</sequence>
<reference evidence="1 2" key="1">
    <citation type="submission" date="2012-06" db="EMBL/GenBank/DDBJ databases">
        <title>Complete sequence of Thiocystis violascens DSM 198.</title>
        <authorList>
            <consortium name="US DOE Joint Genome Institute"/>
            <person name="Lucas S."/>
            <person name="Han J."/>
            <person name="Lapidus A."/>
            <person name="Cheng J.-F."/>
            <person name="Goodwin L."/>
            <person name="Pitluck S."/>
            <person name="Peters L."/>
            <person name="Ovchinnikova G."/>
            <person name="Teshima H."/>
            <person name="Detter J.C."/>
            <person name="Han C."/>
            <person name="Tapia R."/>
            <person name="Land M."/>
            <person name="Hauser L."/>
            <person name="Kyrpides N."/>
            <person name="Ivanova N."/>
            <person name="Pagani I."/>
            <person name="Vogl K."/>
            <person name="Liu Z."/>
            <person name="Frigaard N.-U."/>
            <person name="Bryant D."/>
            <person name="Woyke T."/>
        </authorList>
    </citation>
    <scope>NUCLEOTIDE SEQUENCE [LARGE SCALE GENOMIC DNA]</scope>
    <source>
        <strain evidence="2">ATCC 17096 / DSM 198 / 6111</strain>
    </source>
</reference>
<dbReference type="KEGG" id="tvi:Thivi_0040"/>
<dbReference type="AlphaFoldDB" id="I3Y563"/>
<protein>
    <submittedName>
        <fullName evidence="1">Uncharacterized protein</fullName>
    </submittedName>
</protein>
<dbReference type="Proteomes" id="UP000006062">
    <property type="component" value="Chromosome"/>
</dbReference>
<dbReference type="STRING" id="765911.Thivi_0040"/>
<keyword evidence="2" id="KW-1185">Reference proteome</keyword>
<organism evidence="1 2">
    <name type="scientific">Thiocystis violascens (strain ATCC 17096 / DSM 198 / 6111)</name>
    <name type="common">Chromatium violascens</name>
    <dbReference type="NCBI Taxonomy" id="765911"/>
    <lineage>
        <taxon>Bacteria</taxon>
        <taxon>Pseudomonadati</taxon>
        <taxon>Pseudomonadota</taxon>
        <taxon>Gammaproteobacteria</taxon>
        <taxon>Chromatiales</taxon>
        <taxon>Chromatiaceae</taxon>
        <taxon>Thiocystis</taxon>
    </lineage>
</organism>
<dbReference type="HOGENOM" id="CLU_2686669_0_0_6"/>
<dbReference type="EMBL" id="CP003154">
    <property type="protein sequence ID" value="AFL72131.1"/>
    <property type="molecule type" value="Genomic_DNA"/>
</dbReference>
<accession>I3Y563</accession>
<evidence type="ECO:0000313" key="2">
    <source>
        <dbReference type="Proteomes" id="UP000006062"/>
    </source>
</evidence>
<proteinExistence type="predicted"/>
<evidence type="ECO:0000313" key="1">
    <source>
        <dbReference type="EMBL" id="AFL72131.1"/>
    </source>
</evidence>
<gene>
    <name evidence="1" type="ordered locus">Thivi_0040</name>
</gene>